<keyword evidence="4" id="KW-1185">Reference proteome</keyword>
<dbReference type="PANTHER" id="PTHR47150:SF5">
    <property type="entry name" value="OS07G0546750 PROTEIN"/>
    <property type="match status" value="1"/>
</dbReference>
<evidence type="ECO:0000313" key="3">
    <source>
        <dbReference type="EnsemblPlants" id="Bo2g062550.1"/>
    </source>
</evidence>
<dbReference type="AlphaFoldDB" id="A0A0D3AP55"/>
<reference evidence="3 4" key="1">
    <citation type="journal article" date="2014" name="Genome Biol.">
        <title>Transcriptome and methylome profiling reveals relics of genome dominance in the mesopolyploid Brassica oleracea.</title>
        <authorList>
            <person name="Parkin I.A."/>
            <person name="Koh C."/>
            <person name="Tang H."/>
            <person name="Robinson S.J."/>
            <person name="Kagale S."/>
            <person name="Clarke W.E."/>
            <person name="Town C.D."/>
            <person name="Nixon J."/>
            <person name="Krishnakumar V."/>
            <person name="Bidwell S.L."/>
            <person name="Denoeud F."/>
            <person name="Belcram H."/>
            <person name="Links M.G."/>
            <person name="Just J."/>
            <person name="Clarke C."/>
            <person name="Bender T."/>
            <person name="Huebert T."/>
            <person name="Mason A.S."/>
            <person name="Pires J.C."/>
            <person name="Barker G."/>
            <person name="Moore J."/>
            <person name="Walley P.G."/>
            <person name="Manoli S."/>
            <person name="Batley J."/>
            <person name="Edwards D."/>
            <person name="Nelson M.N."/>
            <person name="Wang X."/>
            <person name="Paterson A.H."/>
            <person name="King G."/>
            <person name="Bancroft I."/>
            <person name="Chalhoub B."/>
            <person name="Sharpe A.G."/>
        </authorList>
    </citation>
    <scope>NUCLEOTIDE SEQUENCE</scope>
    <source>
        <strain evidence="3 4">cv. TO1000</strain>
    </source>
</reference>
<organism evidence="3 4">
    <name type="scientific">Brassica oleracea var. oleracea</name>
    <dbReference type="NCBI Taxonomy" id="109376"/>
    <lineage>
        <taxon>Eukaryota</taxon>
        <taxon>Viridiplantae</taxon>
        <taxon>Streptophyta</taxon>
        <taxon>Embryophyta</taxon>
        <taxon>Tracheophyta</taxon>
        <taxon>Spermatophyta</taxon>
        <taxon>Magnoliopsida</taxon>
        <taxon>eudicotyledons</taxon>
        <taxon>Gunneridae</taxon>
        <taxon>Pentapetalae</taxon>
        <taxon>rosids</taxon>
        <taxon>malvids</taxon>
        <taxon>Brassicales</taxon>
        <taxon>Brassicaceae</taxon>
        <taxon>Brassiceae</taxon>
        <taxon>Brassica</taxon>
    </lineage>
</organism>
<name>A0A0D3AP55_BRAOL</name>
<reference evidence="3" key="2">
    <citation type="submission" date="2015-03" db="UniProtKB">
        <authorList>
            <consortium name="EnsemblPlants"/>
        </authorList>
    </citation>
    <scope>IDENTIFICATION</scope>
</reference>
<dbReference type="STRING" id="109376.A0A0D3AP55"/>
<evidence type="ECO:0000256" key="1">
    <source>
        <dbReference type="SAM" id="MobiDB-lite"/>
    </source>
</evidence>
<evidence type="ECO:0000313" key="4">
    <source>
        <dbReference type="Proteomes" id="UP000032141"/>
    </source>
</evidence>
<dbReference type="InterPro" id="IPR001005">
    <property type="entry name" value="SANT/Myb"/>
</dbReference>
<dbReference type="Proteomes" id="UP000032141">
    <property type="component" value="Chromosome C2"/>
</dbReference>
<dbReference type="PROSITE" id="PS50090">
    <property type="entry name" value="MYB_LIKE"/>
    <property type="match status" value="1"/>
</dbReference>
<proteinExistence type="predicted"/>
<dbReference type="Pfam" id="PF04827">
    <property type="entry name" value="Plant_tran"/>
    <property type="match status" value="1"/>
</dbReference>
<protein>
    <recommendedName>
        <fullName evidence="2">Myb-like domain-containing protein</fullName>
    </recommendedName>
</protein>
<dbReference type="InterPro" id="IPR006912">
    <property type="entry name" value="Harbinger_derived_prot"/>
</dbReference>
<dbReference type="HOGENOM" id="CLU_012390_5_4_1"/>
<sequence>MDSKYYHSQSSSYVGLLNSQQESVLHENFPYESFQSSVNFGESEIPPFNSQQCEDTPVDCLVRRKWSPADDEVLISAWLNTSKDAVVGNDQKSGTFWKRVGEYYAASPHGVEDGEKREHLHCKQRWHRINDQVNKFCGAYSAAGRQISSGESDTDVLKKAHDIFYSDQKSKFNLEHAWCVLRYEQKWLSLNTQKATASSKRKNGETDSSTNVGDHEIRPEGIKAAKSKRNTAQGKSVADYTTIWEMKKEDLAMKERLSKLAILDTLLAKKEPLTEPEEVVKNKLLANAYSETEDLIRRDQAEISLAARSQVQYPPQPEVEFGFPQTCYCGAQPLLAVNDQGRRYYTCENVDDGECHVWKWWDIAVMEEMRATERHVLQLEEKVENLTLYSDYETDQRLARLEKNVSDIGKEHSKCRHGFEYFVGVMVVVIVLIGNGGYVKLQAKEATIERSYKPKKLLKSHETKRAKKRIFIERHREEGHNKLWNDYFCDTPTYPHNLFRRRFRMNKPLFLRIVHRLSVEVEYFQPKEDATGRSGLSPLQKCTAAIRQLAYGGGADTVDEYLRLGETTSRKCLHHFAAGIIHLFGDEYLRRPTPEDLQRLLHVGEQRGFPGMVGSIDCTMNNLNILDRSPVFDDIINGNAPQVNFYVNGREYDLAYYLTDGIYPKWATFIQSIRLPQCAKNSLFAKTQESVRKDV</sequence>
<accession>A0A0D3AP55</accession>
<feature type="compositionally biased region" description="Basic and acidic residues" evidence="1">
    <location>
        <begin position="213"/>
        <end position="223"/>
    </location>
</feature>
<dbReference type="EnsemblPlants" id="Bo2g062550.1">
    <property type="protein sequence ID" value="Bo2g062550.1"/>
    <property type="gene ID" value="Bo2g062550"/>
</dbReference>
<dbReference type="PANTHER" id="PTHR47150">
    <property type="entry name" value="OS12G0169200 PROTEIN"/>
    <property type="match status" value="1"/>
</dbReference>
<feature type="domain" description="Myb-like" evidence="2">
    <location>
        <begin position="63"/>
        <end position="130"/>
    </location>
</feature>
<dbReference type="Gramene" id="Bo2g062550.1">
    <property type="protein sequence ID" value="Bo2g062550.1"/>
    <property type="gene ID" value="Bo2g062550"/>
</dbReference>
<evidence type="ECO:0000259" key="2">
    <source>
        <dbReference type="PROSITE" id="PS50090"/>
    </source>
</evidence>
<feature type="region of interest" description="Disordered" evidence="1">
    <location>
        <begin position="194"/>
        <end position="231"/>
    </location>
</feature>